<protein>
    <recommendedName>
        <fullName evidence="4">Monoheme cytochrome C</fullName>
    </recommendedName>
</protein>
<proteinExistence type="predicted"/>
<keyword evidence="1" id="KW-0812">Transmembrane</keyword>
<evidence type="ECO:0000256" key="1">
    <source>
        <dbReference type="SAM" id="Phobius"/>
    </source>
</evidence>
<keyword evidence="1" id="KW-1133">Transmembrane helix</keyword>
<dbReference type="KEGG" id="spon:HME9304_01070"/>
<dbReference type="EMBL" id="CP030104">
    <property type="protein sequence ID" value="AWX44070.1"/>
    <property type="molecule type" value="Genomic_DNA"/>
</dbReference>
<feature type="transmembrane region" description="Helical" evidence="1">
    <location>
        <begin position="14"/>
        <end position="37"/>
    </location>
</feature>
<dbReference type="GO" id="GO:0020037">
    <property type="term" value="F:heme binding"/>
    <property type="evidence" value="ECO:0007669"/>
    <property type="project" value="InterPro"/>
</dbReference>
<dbReference type="AlphaFoldDB" id="A0A2Z4LQQ7"/>
<sequence length="155" mass="17875">MSFENKFKNQVRSLYYKLMLAFGLIGFAVFGFIYIALNPSVFSKKPTETIIVELPELANEIKDGVHIVTGFVDDEGLTEVIQNCTNCHSAKLVTQNRMSKEGWIATIRWMQETQNLWDLGNQEETIVNYLATNYAPQNKGRRDNLTDIEWYVLEE</sequence>
<keyword evidence="1" id="KW-0472">Membrane</keyword>
<dbReference type="Proteomes" id="UP000248536">
    <property type="component" value="Chromosome"/>
</dbReference>
<evidence type="ECO:0000313" key="2">
    <source>
        <dbReference type="EMBL" id="AWX44070.1"/>
    </source>
</evidence>
<dbReference type="InterPro" id="IPR036909">
    <property type="entry name" value="Cyt_c-like_dom_sf"/>
</dbReference>
<gene>
    <name evidence="2" type="ORF">HME9304_01070</name>
</gene>
<reference evidence="2 3" key="1">
    <citation type="submission" date="2018-06" db="EMBL/GenBank/DDBJ databases">
        <title>Spongiibacterium sp. HME9304 Genome sequencing and assembly.</title>
        <authorList>
            <person name="Kang H."/>
            <person name="Kim H."/>
            <person name="Joh K."/>
        </authorList>
    </citation>
    <scope>NUCLEOTIDE SEQUENCE [LARGE SCALE GENOMIC DNA]</scope>
    <source>
        <strain evidence="2 3">HME9304</strain>
    </source>
</reference>
<accession>A0A2Z4LQQ7</accession>
<evidence type="ECO:0000313" key="3">
    <source>
        <dbReference type="Proteomes" id="UP000248536"/>
    </source>
</evidence>
<dbReference type="SUPFAM" id="SSF46626">
    <property type="entry name" value="Cytochrome c"/>
    <property type="match status" value="1"/>
</dbReference>
<dbReference type="OrthoDB" id="9805828at2"/>
<dbReference type="Gene3D" id="1.10.760.10">
    <property type="entry name" value="Cytochrome c-like domain"/>
    <property type="match status" value="1"/>
</dbReference>
<keyword evidence="3" id="KW-1185">Reference proteome</keyword>
<evidence type="ECO:0008006" key="4">
    <source>
        <dbReference type="Google" id="ProtNLM"/>
    </source>
</evidence>
<organism evidence="2 3">
    <name type="scientific">Flagellimonas maritima</name>
    <dbReference type="NCBI Taxonomy" id="1383885"/>
    <lineage>
        <taxon>Bacteria</taxon>
        <taxon>Pseudomonadati</taxon>
        <taxon>Bacteroidota</taxon>
        <taxon>Flavobacteriia</taxon>
        <taxon>Flavobacteriales</taxon>
        <taxon>Flavobacteriaceae</taxon>
        <taxon>Flagellimonas</taxon>
    </lineage>
</organism>
<name>A0A2Z4LQQ7_9FLAO</name>
<dbReference type="GO" id="GO:0009055">
    <property type="term" value="F:electron transfer activity"/>
    <property type="evidence" value="ECO:0007669"/>
    <property type="project" value="InterPro"/>
</dbReference>